<proteinExistence type="predicted"/>
<organism evidence="1 2">
    <name type="scientific">Moniliophthora roreri</name>
    <name type="common">Frosty pod rot fungus</name>
    <name type="synonym">Monilia roreri</name>
    <dbReference type="NCBI Taxonomy" id="221103"/>
    <lineage>
        <taxon>Eukaryota</taxon>
        <taxon>Fungi</taxon>
        <taxon>Dikarya</taxon>
        <taxon>Basidiomycota</taxon>
        <taxon>Agaricomycotina</taxon>
        <taxon>Agaricomycetes</taxon>
        <taxon>Agaricomycetidae</taxon>
        <taxon>Agaricales</taxon>
        <taxon>Marasmiineae</taxon>
        <taxon>Marasmiaceae</taxon>
        <taxon>Moniliophthora</taxon>
    </lineage>
</organism>
<accession>A0A0W0FZK1</accession>
<sequence>MLSYKYIDKAKQPAAFQAAGNELVIVSKTPFFFSNNTTPAGKLCRLTDLDNIIKVLLDEVAMFENP</sequence>
<dbReference type="Proteomes" id="UP000054988">
    <property type="component" value="Unassembled WGS sequence"/>
</dbReference>
<protein>
    <submittedName>
        <fullName evidence="1">Uncharacterized protein</fullName>
    </submittedName>
</protein>
<comment type="caution">
    <text evidence="1">The sequence shown here is derived from an EMBL/GenBank/DDBJ whole genome shotgun (WGS) entry which is preliminary data.</text>
</comment>
<reference evidence="1 2" key="1">
    <citation type="submission" date="2015-12" db="EMBL/GenBank/DDBJ databases">
        <title>Draft genome sequence of Moniliophthora roreri, the causal agent of frosty pod rot of cacao.</title>
        <authorList>
            <person name="Aime M.C."/>
            <person name="Diaz-Valderrama J.R."/>
            <person name="Kijpornyongpan T."/>
            <person name="Phillips-Mora W."/>
        </authorList>
    </citation>
    <scope>NUCLEOTIDE SEQUENCE [LARGE SCALE GENOMIC DNA]</scope>
    <source>
        <strain evidence="1 2">MCA 2952</strain>
    </source>
</reference>
<dbReference type="AlphaFoldDB" id="A0A0W0FZK1"/>
<name>A0A0W0FZK1_MONRR</name>
<evidence type="ECO:0000313" key="2">
    <source>
        <dbReference type="Proteomes" id="UP000054988"/>
    </source>
</evidence>
<evidence type="ECO:0000313" key="1">
    <source>
        <dbReference type="EMBL" id="KTB41710.1"/>
    </source>
</evidence>
<gene>
    <name evidence="1" type="ORF">WG66_5714</name>
</gene>
<dbReference type="EMBL" id="LATX01001436">
    <property type="protein sequence ID" value="KTB41710.1"/>
    <property type="molecule type" value="Genomic_DNA"/>
</dbReference>